<comment type="caution">
    <text evidence="1">The sequence shown here is derived from an EMBL/GenBank/DDBJ whole genome shotgun (WGS) entry which is preliminary data.</text>
</comment>
<dbReference type="Proteomes" id="UP001497472">
    <property type="component" value="Unassembled WGS sequence"/>
</dbReference>
<evidence type="ECO:0000313" key="1">
    <source>
        <dbReference type="EMBL" id="CAK1545338.1"/>
    </source>
</evidence>
<reference evidence="1 2" key="1">
    <citation type="submission" date="2023-11" db="EMBL/GenBank/DDBJ databases">
        <authorList>
            <person name="Okamura Y."/>
        </authorList>
    </citation>
    <scope>NUCLEOTIDE SEQUENCE [LARGE SCALE GENOMIC DNA]</scope>
</reference>
<accession>A0AAV1J8L1</accession>
<proteinExistence type="predicted"/>
<name>A0AAV1J8L1_9NEOP</name>
<keyword evidence="2" id="KW-1185">Reference proteome</keyword>
<dbReference type="AlphaFoldDB" id="A0AAV1J8L1"/>
<organism evidence="1 2">
    <name type="scientific">Leptosia nina</name>
    <dbReference type="NCBI Taxonomy" id="320188"/>
    <lineage>
        <taxon>Eukaryota</taxon>
        <taxon>Metazoa</taxon>
        <taxon>Ecdysozoa</taxon>
        <taxon>Arthropoda</taxon>
        <taxon>Hexapoda</taxon>
        <taxon>Insecta</taxon>
        <taxon>Pterygota</taxon>
        <taxon>Neoptera</taxon>
        <taxon>Endopterygota</taxon>
        <taxon>Lepidoptera</taxon>
        <taxon>Glossata</taxon>
        <taxon>Ditrysia</taxon>
        <taxon>Papilionoidea</taxon>
        <taxon>Pieridae</taxon>
        <taxon>Pierinae</taxon>
        <taxon>Leptosia</taxon>
    </lineage>
</organism>
<evidence type="ECO:0000313" key="2">
    <source>
        <dbReference type="Proteomes" id="UP001497472"/>
    </source>
</evidence>
<gene>
    <name evidence="1" type="ORF">LNINA_LOCUS5001</name>
</gene>
<protein>
    <submittedName>
        <fullName evidence="1">Uncharacterized protein</fullName>
    </submittedName>
</protein>
<dbReference type="EMBL" id="CAVLEF010000006">
    <property type="protein sequence ID" value="CAK1545338.1"/>
    <property type="molecule type" value="Genomic_DNA"/>
</dbReference>
<sequence>MKSMVLRDNGRVITPAALPFHIHAVAFASLRPGCLGSHIDGRDIGIPDDNILPYCGRKSRVAPIKQSPATIGISEAGHRIRAHSSTSLDLTTPDSAGHSVHPLHRACVTLSTQLLLYLDEGTEFERRPCM</sequence>